<dbReference type="InterPro" id="IPR039425">
    <property type="entry name" value="RNA_pol_sigma-70-like"/>
</dbReference>
<evidence type="ECO:0000256" key="4">
    <source>
        <dbReference type="ARBA" id="ARBA00023125"/>
    </source>
</evidence>
<dbReference type="EMBL" id="MWAK01000010">
    <property type="protein sequence ID" value="OPZ93726.1"/>
    <property type="molecule type" value="Genomic_DNA"/>
</dbReference>
<protein>
    <recommendedName>
        <fullName evidence="6">RNA polymerase sigma factor</fullName>
    </recommendedName>
</protein>
<dbReference type="Gene3D" id="1.10.1740.10">
    <property type="match status" value="1"/>
</dbReference>
<dbReference type="InterPro" id="IPR000838">
    <property type="entry name" value="RNA_pol_sigma70_ECF_CS"/>
</dbReference>
<keyword evidence="5 6" id="KW-0804">Transcription</keyword>
<dbReference type="InterPro" id="IPR013249">
    <property type="entry name" value="RNA_pol_sigma70_r4_t2"/>
</dbReference>
<reference evidence="9" key="1">
    <citation type="submission" date="2017-02" db="EMBL/GenBank/DDBJ databases">
        <title>Delving into the versatile metabolic prowess of the omnipresent phylum Bacteroidetes.</title>
        <authorList>
            <person name="Nobu M.K."/>
            <person name="Mei R."/>
            <person name="Narihiro T."/>
            <person name="Kuroda K."/>
            <person name="Liu W.-T."/>
        </authorList>
    </citation>
    <scope>NUCLEOTIDE SEQUENCE</scope>
    <source>
        <strain evidence="9">ADurb.Bin417</strain>
    </source>
</reference>
<dbReference type="SUPFAM" id="SSF88659">
    <property type="entry name" value="Sigma3 and sigma4 domains of RNA polymerase sigma factors"/>
    <property type="match status" value="1"/>
</dbReference>
<dbReference type="InterPro" id="IPR007627">
    <property type="entry name" value="RNA_pol_sigma70_r2"/>
</dbReference>
<evidence type="ECO:0000256" key="2">
    <source>
        <dbReference type="ARBA" id="ARBA00023015"/>
    </source>
</evidence>
<evidence type="ECO:0000259" key="8">
    <source>
        <dbReference type="Pfam" id="PF08281"/>
    </source>
</evidence>
<dbReference type="SUPFAM" id="SSF88946">
    <property type="entry name" value="Sigma2 domain of RNA polymerase sigma factors"/>
    <property type="match status" value="1"/>
</dbReference>
<dbReference type="PANTHER" id="PTHR43133:SF8">
    <property type="entry name" value="RNA POLYMERASE SIGMA FACTOR HI_1459-RELATED"/>
    <property type="match status" value="1"/>
</dbReference>
<dbReference type="InterPro" id="IPR013325">
    <property type="entry name" value="RNA_pol_sigma_r2"/>
</dbReference>
<dbReference type="InterPro" id="IPR013324">
    <property type="entry name" value="RNA_pol_sigma_r3/r4-like"/>
</dbReference>
<dbReference type="Pfam" id="PF08281">
    <property type="entry name" value="Sigma70_r4_2"/>
    <property type="match status" value="1"/>
</dbReference>
<feature type="domain" description="RNA polymerase sigma-70 region 2" evidence="7">
    <location>
        <begin position="14"/>
        <end position="78"/>
    </location>
</feature>
<comment type="similarity">
    <text evidence="1 6">Belongs to the sigma-70 factor family. ECF subfamily.</text>
</comment>
<accession>A0A1V5MKK8</accession>
<dbReference type="InterPro" id="IPR036388">
    <property type="entry name" value="WH-like_DNA-bd_sf"/>
</dbReference>
<dbReference type="GO" id="GO:0016987">
    <property type="term" value="F:sigma factor activity"/>
    <property type="evidence" value="ECO:0007669"/>
    <property type="project" value="UniProtKB-KW"/>
</dbReference>
<comment type="caution">
    <text evidence="9">The sequence shown here is derived from an EMBL/GenBank/DDBJ whole genome shotgun (WGS) entry which is preliminary data.</text>
</comment>
<evidence type="ECO:0000256" key="1">
    <source>
        <dbReference type="ARBA" id="ARBA00010641"/>
    </source>
</evidence>
<name>A0A1V5MKK8_UNCT6</name>
<keyword evidence="3 6" id="KW-0731">Sigma factor</keyword>
<gene>
    <name evidence="9" type="primary">sigV</name>
    <name evidence="9" type="ORF">BWY73_00150</name>
</gene>
<evidence type="ECO:0000256" key="3">
    <source>
        <dbReference type="ARBA" id="ARBA00023082"/>
    </source>
</evidence>
<dbReference type="Gene3D" id="1.10.10.10">
    <property type="entry name" value="Winged helix-like DNA-binding domain superfamily/Winged helix DNA-binding domain"/>
    <property type="match status" value="1"/>
</dbReference>
<proteinExistence type="inferred from homology"/>
<evidence type="ECO:0000256" key="6">
    <source>
        <dbReference type="RuleBase" id="RU000716"/>
    </source>
</evidence>
<keyword evidence="4 6" id="KW-0238">DNA-binding</keyword>
<organism evidence="9">
    <name type="scientific">candidate division TA06 bacterium ADurb.Bin417</name>
    <dbReference type="NCBI Taxonomy" id="1852828"/>
    <lineage>
        <taxon>Bacteria</taxon>
        <taxon>Bacteria division TA06</taxon>
    </lineage>
</organism>
<dbReference type="AlphaFoldDB" id="A0A1V5MKK8"/>
<dbReference type="PANTHER" id="PTHR43133">
    <property type="entry name" value="RNA POLYMERASE ECF-TYPE SIGMA FACTO"/>
    <property type="match status" value="1"/>
</dbReference>
<dbReference type="Pfam" id="PF04542">
    <property type="entry name" value="Sigma70_r2"/>
    <property type="match status" value="1"/>
</dbReference>
<dbReference type="NCBIfam" id="TIGR02937">
    <property type="entry name" value="sigma70-ECF"/>
    <property type="match status" value="1"/>
</dbReference>
<dbReference type="PROSITE" id="PS01063">
    <property type="entry name" value="SIGMA70_ECF"/>
    <property type="match status" value="1"/>
</dbReference>
<keyword evidence="2 6" id="KW-0805">Transcription regulation</keyword>
<feature type="domain" description="RNA polymerase sigma factor 70 region 4 type 2" evidence="8">
    <location>
        <begin position="108"/>
        <end position="159"/>
    </location>
</feature>
<evidence type="ECO:0000313" key="9">
    <source>
        <dbReference type="EMBL" id="OPZ93726.1"/>
    </source>
</evidence>
<sequence length="176" mass="20380">MKFSEEEYERLLVENQERIYRLALRIIGNREEALDVTQETLAAAYQQREKFRGEAKISTYLYRIGLNYAFASLKKRKRLHLPIDSIGERPGNLDSPAQALAKKERARRMELLLDGLPARQKAAVHLRIYDDLPFAEVARIMGCQPATARTLFFFGLKNLRRIIKEKDPVGVLFKQS</sequence>
<dbReference type="InterPro" id="IPR014284">
    <property type="entry name" value="RNA_pol_sigma-70_dom"/>
</dbReference>
<evidence type="ECO:0000256" key="5">
    <source>
        <dbReference type="ARBA" id="ARBA00023163"/>
    </source>
</evidence>
<dbReference type="GO" id="GO:0003677">
    <property type="term" value="F:DNA binding"/>
    <property type="evidence" value="ECO:0007669"/>
    <property type="project" value="UniProtKB-KW"/>
</dbReference>
<evidence type="ECO:0000259" key="7">
    <source>
        <dbReference type="Pfam" id="PF04542"/>
    </source>
</evidence>
<dbReference type="GO" id="GO:0006352">
    <property type="term" value="P:DNA-templated transcription initiation"/>
    <property type="evidence" value="ECO:0007669"/>
    <property type="project" value="InterPro"/>
</dbReference>
<dbReference type="Proteomes" id="UP000485484">
    <property type="component" value="Unassembled WGS sequence"/>
</dbReference>